<dbReference type="InterPro" id="IPR050388">
    <property type="entry name" value="ABC_Ni/Peptide_Import"/>
</dbReference>
<protein>
    <recommendedName>
        <fullName evidence="14">Nickel import system ATP-binding protein NikD</fullName>
        <ecNumber evidence="13">7.2.2.11</ecNumber>
    </recommendedName>
</protein>
<dbReference type="EMBL" id="CM001487">
    <property type="protein sequence ID" value="EIM56253.1"/>
    <property type="molecule type" value="Genomic_DNA"/>
</dbReference>
<dbReference type="eggNOG" id="COG0444">
    <property type="taxonomic scope" value="Bacteria"/>
</dbReference>
<dbReference type="Pfam" id="PF00005">
    <property type="entry name" value="ABC_tran"/>
    <property type="match status" value="1"/>
</dbReference>
<organism evidence="17 18">
    <name type="scientific">Eubacterium cellulosolvens (strain ATCC 43171 / JCM 9499 / 6)</name>
    <name type="common">Cillobacterium cellulosolvens</name>
    <dbReference type="NCBI Taxonomy" id="633697"/>
    <lineage>
        <taxon>Bacteria</taxon>
        <taxon>Bacillati</taxon>
        <taxon>Bacillota</taxon>
        <taxon>Clostridia</taxon>
        <taxon>Eubacteriales</taxon>
        <taxon>Eubacteriaceae</taxon>
        <taxon>Eubacterium</taxon>
    </lineage>
</organism>
<dbReference type="InterPro" id="IPR003439">
    <property type="entry name" value="ABC_transporter-like_ATP-bd"/>
</dbReference>
<keyword evidence="18" id="KW-1185">Reference proteome</keyword>
<dbReference type="GO" id="GO:0005524">
    <property type="term" value="F:ATP binding"/>
    <property type="evidence" value="ECO:0007669"/>
    <property type="project" value="UniProtKB-KW"/>
</dbReference>
<keyword evidence="6" id="KW-0547">Nucleotide-binding</keyword>
<evidence type="ECO:0000256" key="15">
    <source>
        <dbReference type="ARBA" id="ARBA00048610"/>
    </source>
</evidence>
<keyword evidence="4" id="KW-1003">Cell membrane</keyword>
<evidence type="ECO:0000256" key="9">
    <source>
        <dbReference type="ARBA" id="ARBA00023065"/>
    </source>
</evidence>
<dbReference type="Gene3D" id="3.40.50.300">
    <property type="entry name" value="P-loop containing nucleotide triphosphate hydrolases"/>
    <property type="match status" value="1"/>
</dbReference>
<dbReference type="InterPro" id="IPR013563">
    <property type="entry name" value="Oligopep_ABC_C"/>
</dbReference>
<dbReference type="GO" id="GO:0005886">
    <property type="term" value="C:plasma membrane"/>
    <property type="evidence" value="ECO:0007669"/>
    <property type="project" value="UniProtKB-SubCell"/>
</dbReference>
<keyword evidence="7 17" id="KW-0067">ATP-binding</keyword>
<evidence type="ECO:0000256" key="14">
    <source>
        <dbReference type="ARBA" id="ARBA00044143"/>
    </source>
</evidence>
<dbReference type="NCBIfam" id="TIGR01727">
    <property type="entry name" value="oligo_HPY"/>
    <property type="match status" value="1"/>
</dbReference>
<comment type="subcellular location">
    <subcellularLocation>
        <location evidence="1">Cell membrane</location>
        <topology evidence="1">Peripheral membrane protein</topology>
    </subcellularLocation>
</comment>
<dbReference type="HOGENOM" id="CLU_000604_1_23_9"/>
<evidence type="ECO:0000256" key="6">
    <source>
        <dbReference type="ARBA" id="ARBA00022741"/>
    </source>
</evidence>
<evidence type="ECO:0000256" key="5">
    <source>
        <dbReference type="ARBA" id="ARBA00022596"/>
    </source>
</evidence>
<dbReference type="Proteomes" id="UP000005753">
    <property type="component" value="Chromosome"/>
</dbReference>
<name>I5AR30_EUBC6</name>
<dbReference type="GO" id="GO:0015833">
    <property type="term" value="P:peptide transport"/>
    <property type="evidence" value="ECO:0007669"/>
    <property type="project" value="InterPro"/>
</dbReference>
<evidence type="ECO:0000256" key="12">
    <source>
        <dbReference type="ARBA" id="ARBA00038669"/>
    </source>
</evidence>
<feature type="domain" description="ABC transporter" evidence="16">
    <location>
        <begin position="11"/>
        <end position="250"/>
    </location>
</feature>
<dbReference type="OrthoDB" id="9809450at2"/>
<evidence type="ECO:0000256" key="11">
    <source>
        <dbReference type="ARBA" id="ARBA00023136"/>
    </source>
</evidence>
<proteinExistence type="inferred from homology"/>
<reference evidence="17 18" key="2">
    <citation type="submission" date="2012-02" db="EMBL/GenBank/DDBJ databases">
        <title>Improved High-Quality Draft sequence of Eubacterium cellulosolvens 6.</title>
        <authorList>
            <consortium name="US DOE Joint Genome Institute"/>
            <person name="Lucas S."/>
            <person name="Han J."/>
            <person name="Lapidus A."/>
            <person name="Cheng J.-F."/>
            <person name="Goodwin L."/>
            <person name="Pitluck S."/>
            <person name="Peters L."/>
            <person name="Mikhailova N."/>
            <person name="Gu W."/>
            <person name="Detter J.C."/>
            <person name="Han C."/>
            <person name="Tapia R."/>
            <person name="Land M."/>
            <person name="Hauser L."/>
            <person name="Kyrpides N."/>
            <person name="Ivanova N."/>
            <person name="Pagani I."/>
            <person name="Johnson E."/>
            <person name="Mukhopadhyay B."/>
            <person name="Anderson I."/>
            <person name="Woyke T."/>
        </authorList>
    </citation>
    <scope>NUCLEOTIDE SEQUENCE [LARGE SCALE GENOMIC DNA]</scope>
    <source>
        <strain evidence="17 18">6</strain>
    </source>
</reference>
<evidence type="ECO:0000256" key="3">
    <source>
        <dbReference type="ARBA" id="ARBA00022448"/>
    </source>
</evidence>
<evidence type="ECO:0000256" key="10">
    <source>
        <dbReference type="ARBA" id="ARBA00023112"/>
    </source>
</evidence>
<comment type="catalytic activity">
    <reaction evidence="15">
        <text>Ni(2+)(out) + ATP + H2O = Ni(2+)(in) + ADP + phosphate + H(+)</text>
        <dbReference type="Rhea" id="RHEA:15557"/>
        <dbReference type="ChEBI" id="CHEBI:15377"/>
        <dbReference type="ChEBI" id="CHEBI:15378"/>
        <dbReference type="ChEBI" id="CHEBI:30616"/>
        <dbReference type="ChEBI" id="CHEBI:43474"/>
        <dbReference type="ChEBI" id="CHEBI:49786"/>
        <dbReference type="ChEBI" id="CHEBI:456216"/>
        <dbReference type="EC" id="7.2.2.11"/>
    </reaction>
    <physiologicalReaction direction="left-to-right" evidence="15">
        <dbReference type="Rhea" id="RHEA:15558"/>
    </physiologicalReaction>
</comment>
<dbReference type="InterPro" id="IPR017871">
    <property type="entry name" value="ABC_transporter-like_CS"/>
</dbReference>
<dbReference type="AlphaFoldDB" id="I5AR30"/>
<dbReference type="InterPro" id="IPR003593">
    <property type="entry name" value="AAA+_ATPase"/>
</dbReference>
<dbReference type="Pfam" id="PF08352">
    <property type="entry name" value="oligo_HPY"/>
    <property type="match status" value="1"/>
</dbReference>
<keyword evidence="10" id="KW-0921">Nickel transport</keyword>
<dbReference type="EC" id="7.2.2.11" evidence="13"/>
<dbReference type="PANTHER" id="PTHR43297:SF13">
    <property type="entry name" value="NICKEL ABC TRANSPORTER, ATP-BINDING PROTEIN"/>
    <property type="match status" value="1"/>
</dbReference>
<evidence type="ECO:0000256" key="8">
    <source>
        <dbReference type="ARBA" id="ARBA00022967"/>
    </source>
</evidence>
<evidence type="ECO:0000256" key="1">
    <source>
        <dbReference type="ARBA" id="ARBA00004202"/>
    </source>
</evidence>
<dbReference type="STRING" id="633697.EubceDRAFT1_0397"/>
<sequence length="311" mass="33833">MEKTSKKDPVLKIEDLVVAFSMYRKGSFRKERLEVIHALSLDVHAGEIVAVVGSSGSGKSILANAVLGLLPGNASVEGNIEYKSAPFTKARQKELCGREIAFIPQSVDYLDPVMRVGRQVQGVFGTKEKQEELFRKYQLAKDTEQKYPFQLSGGMARRVLIAGAMMGQPDLIIADEPTPGLNLEMAMETLQHFRKMADQGAAVLMITHDIDLALNVADRVAVFYAGTVVEVASTADFLAGKEALRHPYSKAFIDALPQNGFHPIPGSQPYAGSLPSGCLFADRCPNRDDACAGKQPEREVRGGKVRCVHAS</sequence>
<keyword evidence="8" id="KW-1278">Translocase</keyword>
<evidence type="ECO:0000313" key="18">
    <source>
        <dbReference type="Proteomes" id="UP000005753"/>
    </source>
</evidence>
<keyword evidence="3" id="KW-0813">Transport</keyword>
<dbReference type="SUPFAM" id="SSF52540">
    <property type="entry name" value="P-loop containing nucleoside triphosphate hydrolases"/>
    <property type="match status" value="1"/>
</dbReference>
<evidence type="ECO:0000313" key="17">
    <source>
        <dbReference type="EMBL" id="EIM56253.1"/>
    </source>
</evidence>
<gene>
    <name evidence="17" type="ORF">EubceDRAFT1_0397</name>
</gene>
<keyword evidence="5" id="KW-0533">Nickel</keyword>
<dbReference type="PROSITE" id="PS00211">
    <property type="entry name" value="ABC_TRANSPORTER_1"/>
    <property type="match status" value="1"/>
</dbReference>
<evidence type="ECO:0000256" key="4">
    <source>
        <dbReference type="ARBA" id="ARBA00022475"/>
    </source>
</evidence>
<accession>I5AR30</accession>
<evidence type="ECO:0000256" key="7">
    <source>
        <dbReference type="ARBA" id="ARBA00022840"/>
    </source>
</evidence>
<keyword evidence="11" id="KW-0472">Membrane</keyword>
<dbReference type="GO" id="GO:0016887">
    <property type="term" value="F:ATP hydrolysis activity"/>
    <property type="evidence" value="ECO:0007669"/>
    <property type="project" value="InterPro"/>
</dbReference>
<comment type="subunit">
    <text evidence="12">The complex is composed of two ATP-binding proteins (NikD and NikE), two transmembrane proteins (NikB and NikC) and a solute-binding protein (NikA).</text>
</comment>
<dbReference type="GO" id="GO:0015413">
    <property type="term" value="F:ABC-type nickel transporter activity"/>
    <property type="evidence" value="ECO:0007669"/>
    <property type="project" value="UniProtKB-EC"/>
</dbReference>
<evidence type="ECO:0000256" key="13">
    <source>
        <dbReference type="ARBA" id="ARBA00039098"/>
    </source>
</evidence>
<dbReference type="PROSITE" id="PS50893">
    <property type="entry name" value="ABC_TRANSPORTER_2"/>
    <property type="match status" value="1"/>
</dbReference>
<dbReference type="InterPro" id="IPR027417">
    <property type="entry name" value="P-loop_NTPase"/>
</dbReference>
<reference evidence="17 18" key="1">
    <citation type="submission" date="2010-08" db="EMBL/GenBank/DDBJ databases">
        <authorList>
            <consortium name="US DOE Joint Genome Institute (JGI-PGF)"/>
            <person name="Lucas S."/>
            <person name="Copeland A."/>
            <person name="Lapidus A."/>
            <person name="Cheng J.-F."/>
            <person name="Bruce D."/>
            <person name="Goodwin L."/>
            <person name="Pitluck S."/>
            <person name="Land M.L."/>
            <person name="Hauser L."/>
            <person name="Chang Y.-J."/>
            <person name="Anderson I.J."/>
            <person name="Johnson E."/>
            <person name="Mulhopadhyay B."/>
            <person name="Kyrpides N."/>
            <person name="Woyke T.J."/>
        </authorList>
    </citation>
    <scope>NUCLEOTIDE SEQUENCE [LARGE SCALE GENOMIC DNA]</scope>
    <source>
        <strain evidence="17 18">6</strain>
    </source>
</reference>
<dbReference type="SMART" id="SM00382">
    <property type="entry name" value="AAA"/>
    <property type="match status" value="1"/>
</dbReference>
<evidence type="ECO:0000259" key="16">
    <source>
        <dbReference type="PROSITE" id="PS50893"/>
    </source>
</evidence>
<keyword evidence="9" id="KW-0406">Ion transport</keyword>
<dbReference type="PANTHER" id="PTHR43297">
    <property type="entry name" value="OLIGOPEPTIDE TRANSPORT ATP-BINDING PROTEIN APPD"/>
    <property type="match status" value="1"/>
</dbReference>
<comment type="similarity">
    <text evidence="2">Belongs to the ABC transporter superfamily.</text>
</comment>
<evidence type="ECO:0000256" key="2">
    <source>
        <dbReference type="ARBA" id="ARBA00005417"/>
    </source>
</evidence>